<feature type="transmembrane region" description="Helical" evidence="1">
    <location>
        <begin position="189"/>
        <end position="209"/>
    </location>
</feature>
<feature type="domain" description="DUF1279" evidence="2">
    <location>
        <begin position="117"/>
        <end position="204"/>
    </location>
</feature>
<feature type="transmembrane region" description="Helical" evidence="1">
    <location>
        <begin position="126"/>
        <end position="149"/>
    </location>
</feature>
<evidence type="ECO:0000313" key="4">
    <source>
        <dbReference type="Proteomes" id="UP001153712"/>
    </source>
</evidence>
<evidence type="ECO:0000313" key="3">
    <source>
        <dbReference type="EMBL" id="CAG9858964.1"/>
    </source>
</evidence>
<dbReference type="Pfam" id="PF06916">
    <property type="entry name" value="FAM210A-B_dom"/>
    <property type="match status" value="1"/>
</dbReference>
<organism evidence="3 4">
    <name type="scientific">Phyllotreta striolata</name>
    <name type="common">Striped flea beetle</name>
    <name type="synonym">Crioceris striolata</name>
    <dbReference type="NCBI Taxonomy" id="444603"/>
    <lineage>
        <taxon>Eukaryota</taxon>
        <taxon>Metazoa</taxon>
        <taxon>Ecdysozoa</taxon>
        <taxon>Arthropoda</taxon>
        <taxon>Hexapoda</taxon>
        <taxon>Insecta</taxon>
        <taxon>Pterygota</taxon>
        <taxon>Neoptera</taxon>
        <taxon>Endopterygota</taxon>
        <taxon>Coleoptera</taxon>
        <taxon>Polyphaga</taxon>
        <taxon>Cucujiformia</taxon>
        <taxon>Chrysomeloidea</taxon>
        <taxon>Chrysomelidae</taxon>
        <taxon>Galerucinae</taxon>
        <taxon>Alticini</taxon>
        <taxon>Phyllotreta</taxon>
    </lineage>
</organism>
<dbReference type="PANTHER" id="PTHR21377:SF0">
    <property type="entry name" value="PROTEIN FAM210B, MITOCHONDRIAL"/>
    <property type="match status" value="1"/>
</dbReference>
<gene>
    <name evidence="3" type="ORF">PHYEVI_LOCUS5350</name>
</gene>
<dbReference type="OrthoDB" id="426386at2759"/>
<evidence type="ECO:0000256" key="1">
    <source>
        <dbReference type="SAM" id="Phobius"/>
    </source>
</evidence>
<dbReference type="PANTHER" id="PTHR21377">
    <property type="entry name" value="PROTEIN FAM210B, MITOCHONDRIAL"/>
    <property type="match status" value="1"/>
</dbReference>
<protein>
    <recommendedName>
        <fullName evidence="2">DUF1279 domain-containing protein</fullName>
    </recommendedName>
</protein>
<sequence>MIVNQICTNSLKNFGLNATYSKIYRCYGQYFKINCITSTVLLHKSYPSYINYSHVTQLRYSHQEKTEHKQKSTAKNLGIPPGVLGDKIKKPIDVPLEKGKISEPMKTTQPAPLSLREKLKKAVKEYGSIVIVFHVGISLISLGTCYLLVSAGLDVPALFTYFGLKDWFSNNEIASSAGTFAISYAVHKVFAPVRIGITLVSVPFIVRYLRKIGFLKK</sequence>
<dbReference type="Proteomes" id="UP001153712">
    <property type="component" value="Chromosome 2"/>
</dbReference>
<keyword evidence="1" id="KW-1133">Transmembrane helix</keyword>
<name>A0A9N9XP37_PHYSR</name>
<dbReference type="EMBL" id="OU900095">
    <property type="protein sequence ID" value="CAG9858964.1"/>
    <property type="molecule type" value="Genomic_DNA"/>
</dbReference>
<dbReference type="GO" id="GO:0005739">
    <property type="term" value="C:mitochondrion"/>
    <property type="evidence" value="ECO:0007669"/>
    <property type="project" value="TreeGrafter"/>
</dbReference>
<dbReference type="InterPro" id="IPR009688">
    <property type="entry name" value="FAM210A/B-like_dom"/>
</dbReference>
<proteinExistence type="predicted"/>
<keyword evidence="4" id="KW-1185">Reference proteome</keyword>
<evidence type="ECO:0000259" key="2">
    <source>
        <dbReference type="Pfam" id="PF06916"/>
    </source>
</evidence>
<accession>A0A9N9XP37</accession>
<reference evidence="3" key="1">
    <citation type="submission" date="2022-01" db="EMBL/GenBank/DDBJ databases">
        <authorList>
            <person name="King R."/>
        </authorList>
    </citation>
    <scope>NUCLEOTIDE SEQUENCE</scope>
</reference>
<dbReference type="AlphaFoldDB" id="A0A9N9XP37"/>
<keyword evidence="1" id="KW-0812">Transmembrane</keyword>
<keyword evidence="1" id="KW-0472">Membrane</keyword>
<dbReference type="InterPro" id="IPR045866">
    <property type="entry name" value="FAM210A/B-like"/>
</dbReference>